<geneLocation type="plasmid" evidence="2"/>
<dbReference type="InterPro" id="IPR038125">
    <property type="entry name" value="HTHP_sf"/>
</dbReference>
<dbReference type="Pfam" id="PF11534">
    <property type="entry name" value="HTHP"/>
    <property type="match status" value="1"/>
</dbReference>
<dbReference type="KEGG" id="rsn:RSPO_m00389"/>
<proteinExistence type="predicted"/>
<keyword evidence="1" id="KW-0614">Plasmid</keyword>
<dbReference type="Gene3D" id="6.10.80.10">
    <property type="entry name" value="Hexameric tyrosine-coordinated heme protein (HTHP)"/>
    <property type="match status" value="1"/>
</dbReference>
<evidence type="ECO:0000313" key="2">
    <source>
        <dbReference type="Proteomes" id="UP000007953"/>
    </source>
</evidence>
<dbReference type="InterPro" id="IPR021111">
    <property type="entry name" value="Hexamer_Tyr-coord_heme_pr_HTHP"/>
</dbReference>
<reference evidence="1 2" key="1">
    <citation type="journal article" date="2011" name="J. Bacteriol.">
        <title>Complete genome sequence of the plant pathogen Ralstonia solanacearum strain Po82.</title>
        <authorList>
            <person name="Xu J."/>
            <person name="Zheng H.J."/>
            <person name="Liu L."/>
            <person name="Pan Z.C."/>
            <person name="Prior P."/>
            <person name="Tang B."/>
            <person name="Xu J.S."/>
            <person name="Zhang H."/>
            <person name="Tian Q."/>
            <person name="Zhang L.Q."/>
            <person name="Feng J."/>
        </authorList>
    </citation>
    <scope>NUCLEOTIDE SEQUENCE [LARGE SCALE GENOMIC DNA]</scope>
    <source>
        <strain evidence="2">Po82</strain>
    </source>
</reference>
<sequence>MRLCAIHCVTYANEASMLLRIGQMVATGFATIAAANDWRG</sequence>
<gene>
    <name evidence="1" type="ordered locus">RSPO_m00389</name>
</gene>
<name>F6G7M7_RALS8</name>
<dbReference type="EMBL" id="CP002820">
    <property type="protein sequence ID" value="AEG71030.1"/>
    <property type="molecule type" value="Genomic_DNA"/>
</dbReference>
<dbReference type="Proteomes" id="UP000007953">
    <property type="component" value="Plasmid megaplasmid"/>
</dbReference>
<evidence type="ECO:0000313" key="1">
    <source>
        <dbReference type="EMBL" id="AEG71030.1"/>
    </source>
</evidence>
<organism evidence="1 2">
    <name type="scientific">Ralstonia solanacearum (strain Po82)</name>
    <dbReference type="NCBI Taxonomy" id="1031711"/>
    <lineage>
        <taxon>Bacteria</taxon>
        <taxon>Pseudomonadati</taxon>
        <taxon>Pseudomonadota</taxon>
        <taxon>Betaproteobacteria</taxon>
        <taxon>Burkholderiales</taxon>
        <taxon>Burkholderiaceae</taxon>
        <taxon>Ralstonia</taxon>
        <taxon>Ralstonia solanacearum species complex</taxon>
    </lineage>
</organism>
<dbReference type="HOGENOM" id="CLU_3295421_0_0_4"/>
<dbReference type="PATRIC" id="fig|1031711.3.peg.3641"/>
<dbReference type="AlphaFoldDB" id="F6G7M7"/>
<accession>F6G7M7</accession>
<protein>
    <submittedName>
        <fullName evidence="1">Uncharacterized protein</fullName>
    </submittedName>
</protein>